<evidence type="ECO:0000256" key="11">
    <source>
        <dbReference type="SAM" id="Phobius"/>
    </source>
</evidence>
<dbReference type="EMBL" id="OP374147">
    <property type="protein sequence ID" value="UYR45768.1"/>
    <property type="molecule type" value="Genomic_DNA"/>
</dbReference>
<evidence type="ECO:0000256" key="6">
    <source>
        <dbReference type="ARBA" id="ARBA00022989"/>
    </source>
</evidence>
<evidence type="ECO:0000256" key="9">
    <source>
        <dbReference type="ARBA" id="ARBA00031586"/>
    </source>
</evidence>
<sequence length="91" mass="10612">MNLFIVMFLISMFMFSFCYSHIFMSLISLEFMMLSLLTLMFKVFEGIMEINMLLFFLVFVVCESVLGLTLLILLIRSNGNDSMNMLNLLIL</sequence>
<accession>A0A9E7V2W9</accession>
<organism evidence="12">
    <name type="scientific">Eupelmus anpingensis</name>
    <dbReference type="NCBI Taxonomy" id="2989843"/>
    <lineage>
        <taxon>Eukaryota</taxon>
        <taxon>Metazoa</taxon>
        <taxon>Ecdysozoa</taxon>
        <taxon>Arthropoda</taxon>
        <taxon>Hexapoda</taxon>
        <taxon>Insecta</taxon>
        <taxon>Pterygota</taxon>
        <taxon>Neoptera</taxon>
        <taxon>Endopterygota</taxon>
        <taxon>Hymenoptera</taxon>
        <taxon>Apocrita</taxon>
        <taxon>Proctotrupomorpha</taxon>
        <taxon>Chalcidoidea</taxon>
        <taxon>Eupelmidae</taxon>
        <taxon>Eupelminae</taxon>
        <taxon>Eupelmus</taxon>
    </lineage>
</organism>
<dbReference type="InterPro" id="IPR039428">
    <property type="entry name" value="NUOK/Mnh_C1-like"/>
</dbReference>
<evidence type="ECO:0000256" key="10">
    <source>
        <dbReference type="ARBA" id="ARBA00049551"/>
    </source>
</evidence>
<comment type="subcellular location">
    <subcellularLocation>
        <location evidence="1">Membrane</location>
        <topology evidence="1">Multi-pass membrane protein</topology>
    </subcellularLocation>
</comment>
<proteinExistence type="inferred from homology"/>
<comment type="catalytic activity">
    <reaction evidence="10">
        <text>a ubiquinone + NADH + 5 H(+)(in) = a ubiquinol + NAD(+) + 4 H(+)(out)</text>
        <dbReference type="Rhea" id="RHEA:29091"/>
        <dbReference type="Rhea" id="RHEA-COMP:9565"/>
        <dbReference type="Rhea" id="RHEA-COMP:9566"/>
        <dbReference type="ChEBI" id="CHEBI:15378"/>
        <dbReference type="ChEBI" id="CHEBI:16389"/>
        <dbReference type="ChEBI" id="CHEBI:17976"/>
        <dbReference type="ChEBI" id="CHEBI:57540"/>
        <dbReference type="ChEBI" id="CHEBI:57945"/>
        <dbReference type="EC" id="7.1.1.2"/>
    </reaction>
</comment>
<gene>
    <name evidence="12" type="primary">nad4L</name>
</gene>
<name>A0A9E7V2W9_9HYME</name>
<dbReference type="GO" id="GO:0008137">
    <property type="term" value="F:NADH dehydrogenase (ubiquinone) activity"/>
    <property type="evidence" value="ECO:0007669"/>
    <property type="project" value="UniProtKB-EC"/>
</dbReference>
<keyword evidence="7" id="KW-0520">NAD</keyword>
<dbReference type="AlphaFoldDB" id="A0A9E7V2W9"/>
<evidence type="ECO:0000256" key="4">
    <source>
        <dbReference type="ARBA" id="ARBA00022692"/>
    </source>
</evidence>
<evidence type="ECO:0000313" key="12">
    <source>
        <dbReference type="EMBL" id="UYR45768.1"/>
    </source>
</evidence>
<geneLocation type="mitochondrion" evidence="12"/>
<protein>
    <recommendedName>
        <fullName evidence="3">NADH-ubiquinone oxidoreductase chain 4L</fullName>
    </recommendedName>
    <alternativeName>
        <fullName evidence="9">NADH dehydrogenase subunit 4L</fullName>
    </alternativeName>
</protein>
<dbReference type="GO" id="GO:0016020">
    <property type="term" value="C:membrane"/>
    <property type="evidence" value="ECO:0007669"/>
    <property type="project" value="UniProtKB-SubCell"/>
</dbReference>
<keyword evidence="8 11" id="KW-0472">Membrane</keyword>
<evidence type="ECO:0000256" key="3">
    <source>
        <dbReference type="ARBA" id="ARBA00016612"/>
    </source>
</evidence>
<evidence type="ECO:0000256" key="1">
    <source>
        <dbReference type="ARBA" id="ARBA00004141"/>
    </source>
</evidence>
<evidence type="ECO:0000256" key="8">
    <source>
        <dbReference type="ARBA" id="ARBA00023136"/>
    </source>
</evidence>
<keyword evidence="6 11" id="KW-1133">Transmembrane helix</keyword>
<feature type="transmembrane region" description="Helical" evidence="11">
    <location>
        <begin position="50"/>
        <end position="75"/>
    </location>
</feature>
<keyword evidence="4 11" id="KW-0812">Transmembrane</keyword>
<evidence type="ECO:0000256" key="5">
    <source>
        <dbReference type="ARBA" id="ARBA00022967"/>
    </source>
</evidence>
<feature type="transmembrane region" description="Helical" evidence="11">
    <location>
        <begin position="6"/>
        <end position="29"/>
    </location>
</feature>
<dbReference type="Gene3D" id="1.10.287.3510">
    <property type="match status" value="1"/>
</dbReference>
<reference evidence="12" key="1">
    <citation type="submission" date="2022-09" db="EMBL/GenBank/DDBJ databases">
        <authorList>
            <person name="Peng L."/>
        </authorList>
    </citation>
    <scope>NUCLEOTIDE SEQUENCE</scope>
</reference>
<evidence type="ECO:0000256" key="7">
    <source>
        <dbReference type="ARBA" id="ARBA00023027"/>
    </source>
</evidence>
<keyword evidence="12" id="KW-0496">Mitochondrion</keyword>
<evidence type="ECO:0000256" key="2">
    <source>
        <dbReference type="ARBA" id="ARBA00010519"/>
    </source>
</evidence>
<dbReference type="Pfam" id="PF00420">
    <property type="entry name" value="Oxidored_q2"/>
    <property type="match status" value="1"/>
</dbReference>
<comment type="similarity">
    <text evidence="2">Belongs to the complex I subunit 4L family.</text>
</comment>
<keyword evidence="5" id="KW-1278">Translocase</keyword>